<comment type="caution">
    <text evidence="2">The sequence shown here is derived from an EMBL/GenBank/DDBJ whole genome shotgun (WGS) entry which is preliminary data.</text>
</comment>
<feature type="transmembrane region" description="Helical" evidence="1">
    <location>
        <begin position="129"/>
        <end position="152"/>
    </location>
</feature>
<name>A0A8E2QW46_9MOLU</name>
<feature type="transmembrane region" description="Helical" evidence="1">
    <location>
        <begin position="104"/>
        <end position="123"/>
    </location>
</feature>
<protein>
    <submittedName>
        <fullName evidence="2">Uncharacterized protein</fullName>
    </submittedName>
</protein>
<dbReference type="AlphaFoldDB" id="A0A8E2QW46"/>
<dbReference type="RefSeq" id="WP_104205866.1">
    <property type="nucleotide sequence ID" value="NZ_PHND01000001.1"/>
</dbReference>
<evidence type="ECO:0000313" key="2">
    <source>
        <dbReference type="EMBL" id="PPE04776.1"/>
    </source>
</evidence>
<sequence>MEYAKNESQKILDSFEKENISFSSLINFLQRTVPDFGKTYNLYLNDGAGVNVSANHKLNEVAFQRNLSSRMSLGGGGHFTHTYTNTESLQKNRELVEKLRTSKASITTIAATAAIAAAGFYATGVLLPWAVTCTAISVIASTAAAGLSLALTNYDKEMSKINKGFSTLSATITLGHSLGKTAKAILLTLTTTAAPLSWAFPAVLALIATSTAINAWIDASKKGI</sequence>
<proteinExistence type="predicted"/>
<keyword evidence="1" id="KW-0472">Membrane</keyword>
<keyword evidence="1" id="KW-1133">Transmembrane helix</keyword>
<dbReference type="Proteomes" id="UP000239010">
    <property type="component" value="Unassembled WGS sequence"/>
</dbReference>
<organism evidence="2 3">
    <name type="scientific">Entomoplasma ellychniae</name>
    <dbReference type="NCBI Taxonomy" id="2114"/>
    <lineage>
        <taxon>Bacteria</taxon>
        <taxon>Bacillati</taxon>
        <taxon>Mycoplasmatota</taxon>
        <taxon>Mollicutes</taxon>
        <taxon>Entomoplasmatales</taxon>
        <taxon>Entomoplasmataceae</taxon>
        <taxon>Entomoplasma</taxon>
    </lineage>
</organism>
<keyword evidence="3" id="KW-1185">Reference proteome</keyword>
<keyword evidence="1" id="KW-0812">Transmembrane</keyword>
<feature type="transmembrane region" description="Helical" evidence="1">
    <location>
        <begin position="198"/>
        <end position="217"/>
    </location>
</feature>
<accession>A0A8E2QW46</accession>
<gene>
    <name evidence="2" type="ORF">EELLY_v1c04560</name>
</gene>
<evidence type="ECO:0000313" key="3">
    <source>
        <dbReference type="Proteomes" id="UP000239010"/>
    </source>
</evidence>
<evidence type="ECO:0000256" key="1">
    <source>
        <dbReference type="SAM" id="Phobius"/>
    </source>
</evidence>
<reference evidence="2 3" key="1">
    <citation type="submission" date="2017-11" db="EMBL/GenBank/DDBJ databases">
        <title>Genome sequence of Entomoplasma ellychniae ELCN-1 (ATCC 43707).</title>
        <authorList>
            <person name="Lo W.-S."/>
            <person name="Gasparich G.E."/>
            <person name="Kuo C.-H."/>
        </authorList>
    </citation>
    <scope>NUCLEOTIDE SEQUENCE [LARGE SCALE GENOMIC DNA]</scope>
    <source>
        <strain evidence="2 3">ELCN-1</strain>
    </source>
</reference>
<dbReference type="EMBL" id="PHND01000001">
    <property type="protein sequence ID" value="PPE04776.1"/>
    <property type="molecule type" value="Genomic_DNA"/>
</dbReference>